<dbReference type="SUPFAM" id="SSF46689">
    <property type="entry name" value="Homeodomain-like"/>
    <property type="match status" value="1"/>
</dbReference>
<dbReference type="InterPro" id="IPR050692">
    <property type="entry name" value="HTH_transcr_repressor_FabR"/>
</dbReference>
<evidence type="ECO:0000259" key="3">
    <source>
        <dbReference type="PROSITE" id="PS50977"/>
    </source>
</evidence>
<reference evidence="4 5" key="1">
    <citation type="journal article" date="2014" name="Genome Announc.">
        <title>Draft Genome Sequence of Lysobacter capsici AZ78, a Bacterium Antagonistic to Plant-Pathogenic Oomycetes.</title>
        <authorList>
            <person name="Puopolo G."/>
            <person name="Sonego P."/>
            <person name="Engelen K."/>
            <person name="Pertot I."/>
        </authorList>
    </citation>
    <scope>NUCLEOTIDE SEQUENCE [LARGE SCALE GENOMIC DNA]</scope>
    <source>
        <strain evidence="4 5">AZ78</strain>
    </source>
</reference>
<sequence>MSQRITDIDVDIHPGRKATISREDLIAAALKLIGPHRSVSSLSLREVAREAGIAPNSFYRQFRDTDELAVALIDLAGQSLRKIVGEARHRAATRRSIVRSSLEAFMEQLRADDKLLHVLLREGTVGSDAFKRAVDRELSFFEEELRVDLIRLAAQDQMPLYEPAVVARSITRLVFAMGASAMDMPRARDPELIEEMSTMIRIILAGSRALAQTTKR</sequence>
<dbReference type="Gene3D" id="1.10.357.10">
    <property type="entry name" value="Tetracycline Repressor, domain 2"/>
    <property type="match status" value="1"/>
</dbReference>
<name>A0A108UC89_9GAMM</name>
<dbReference type="AlphaFoldDB" id="A0A108UC89"/>
<dbReference type="PANTHER" id="PTHR47752:SF1">
    <property type="entry name" value="HTH-TYPE TRANSCRIPTIONAL REPRESSOR FABR"/>
    <property type="match status" value="1"/>
</dbReference>
<dbReference type="Gene3D" id="1.10.10.60">
    <property type="entry name" value="Homeodomain-like"/>
    <property type="match status" value="1"/>
</dbReference>
<dbReference type="Pfam" id="PF00440">
    <property type="entry name" value="TetR_N"/>
    <property type="match status" value="1"/>
</dbReference>
<gene>
    <name evidence="4" type="ORF">AZ78_3978</name>
</gene>
<dbReference type="EMBL" id="JAJA02000001">
    <property type="protein sequence ID" value="KWS06422.1"/>
    <property type="molecule type" value="Genomic_DNA"/>
</dbReference>
<dbReference type="PANTHER" id="PTHR47752">
    <property type="entry name" value="HTH-TYPE TRANSCRIPTIONAL REPRESSOR FABR"/>
    <property type="match status" value="1"/>
</dbReference>
<comment type="caution">
    <text evidence="4">The sequence shown here is derived from an EMBL/GenBank/DDBJ whole genome shotgun (WGS) entry which is preliminary data.</text>
</comment>
<evidence type="ECO:0000256" key="1">
    <source>
        <dbReference type="ARBA" id="ARBA00023125"/>
    </source>
</evidence>
<keyword evidence="5" id="KW-1185">Reference proteome</keyword>
<feature type="domain" description="HTH tetR-type" evidence="3">
    <location>
        <begin position="19"/>
        <end position="80"/>
    </location>
</feature>
<evidence type="ECO:0000313" key="4">
    <source>
        <dbReference type="EMBL" id="KWS06422.1"/>
    </source>
</evidence>
<evidence type="ECO:0000256" key="2">
    <source>
        <dbReference type="PROSITE-ProRule" id="PRU00335"/>
    </source>
</evidence>
<dbReference type="InterPro" id="IPR009057">
    <property type="entry name" value="Homeodomain-like_sf"/>
</dbReference>
<keyword evidence="1 2" id="KW-0238">DNA-binding</keyword>
<dbReference type="Proteomes" id="UP000023435">
    <property type="component" value="Unassembled WGS sequence"/>
</dbReference>
<evidence type="ECO:0000313" key="5">
    <source>
        <dbReference type="Proteomes" id="UP000023435"/>
    </source>
</evidence>
<dbReference type="PROSITE" id="PS50977">
    <property type="entry name" value="HTH_TETR_2"/>
    <property type="match status" value="1"/>
</dbReference>
<dbReference type="InterPro" id="IPR001647">
    <property type="entry name" value="HTH_TetR"/>
</dbReference>
<dbReference type="NCBIfam" id="NF008402">
    <property type="entry name" value="PRK11202.1"/>
    <property type="match status" value="1"/>
</dbReference>
<dbReference type="GO" id="GO:0003677">
    <property type="term" value="F:DNA binding"/>
    <property type="evidence" value="ECO:0007669"/>
    <property type="project" value="UniProtKB-UniRule"/>
</dbReference>
<proteinExistence type="predicted"/>
<organism evidence="4 5">
    <name type="scientific">Lysobacter capsici AZ78</name>
    <dbReference type="NCBI Taxonomy" id="1444315"/>
    <lineage>
        <taxon>Bacteria</taxon>
        <taxon>Pseudomonadati</taxon>
        <taxon>Pseudomonadota</taxon>
        <taxon>Gammaproteobacteria</taxon>
        <taxon>Lysobacterales</taxon>
        <taxon>Lysobacteraceae</taxon>
        <taxon>Lysobacter</taxon>
    </lineage>
</organism>
<feature type="DNA-binding region" description="H-T-H motif" evidence="2">
    <location>
        <begin position="43"/>
        <end position="62"/>
    </location>
</feature>
<protein>
    <submittedName>
        <fullName evidence="4">Unsaturated fatty acid biosynthesis repressor FabR, TetR family</fullName>
    </submittedName>
</protein>
<accession>A0A108UC89</accession>